<dbReference type="AlphaFoldDB" id="A0A2N8PTJ3"/>
<dbReference type="SUPFAM" id="SSF46894">
    <property type="entry name" value="C-terminal effector domain of the bipartite response regulators"/>
    <property type="match status" value="1"/>
</dbReference>
<sequence>MRILVLTKNIHHELVLQRELQILNHEVFVTRNERSICLVNECELVFDCLFLSETLSEKEFLSITKKAFSLFNGQIIRVIPENGEYPSHSKEASNVLYVSRSFVDLRDLLATLITKNDEYKEQVSLEQFIRKLSNNEQLLFEQLQEERPITREQLCQIIWQGDESKSRKSQLSYIAKKINTKLDASNYTDKRIKTYWGKGYILQ</sequence>
<organism evidence="6 7">
    <name type="scientific">Enterococcus avium</name>
    <name type="common">Streptococcus avium</name>
    <dbReference type="NCBI Taxonomy" id="33945"/>
    <lineage>
        <taxon>Bacteria</taxon>
        <taxon>Bacillati</taxon>
        <taxon>Bacillota</taxon>
        <taxon>Bacilli</taxon>
        <taxon>Lactobacillales</taxon>
        <taxon>Enterococcaceae</taxon>
        <taxon>Enterococcus</taxon>
    </lineage>
</organism>
<protein>
    <submittedName>
        <fullName evidence="6">Helix-turn-helix domain-containing protein</fullName>
    </submittedName>
</protein>
<keyword evidence="2" id="KW-0238">DNA-binding</keyword>
<evidence type="ECO:0000256" key="1">
    <source>
        <dbReference type="ARBA" id="ARBA00023015"/>
    </source>
</evidence>
<evidence type="ECO:0000313" key="5">
    <source>
        <dbReference type="EMBL" id="MDT2405084.1"/>
    </source>
</evidence>
<dbReference type="Proteomes" id="UP001260773">
    <property type="component" value="Unassembled WGS sequence"/>
</dbReference>
<name>A0A2N8PTJ3_ENTAV</name>
<dbReference type="GO" id="GO:0006355">
    <property type="term" value="P:regulation of DNA-templated transcription"/>
    <property type="evidence" value="ECO:0007669"/>
    <property type="project" value="InterPro"/>
</dbReference>
<dbReference type="RefSeq" id="WP_048719437.1">
    <property type="nucleotide sequence ID" value="NZ_JADPDV010000264.1"/>
</dbReference>
<dbReference type="EMBL" id="JARPWH010000176">
    <property type="protein sequence ID" value="MDT2405084.1"/>
    <property type="molecule type" value="Genomic_DNA"/>
</dbReference>
<dbReference type="GO" id="GO:0003677">
    <property type="term" value="F:DNA binding"/>
    <property type="evidence" value="ECO:0007669"/>
    <property type="project" value="UniProtKB-KW"/>
</dbReference>
<reference evidence="5" key="2">
    <citation type="submission" date="2023-03" db="EMBL/GenBank/DDBJ databases">
        <authorList>
            <person name="Shen W."/>
            <person name="Cai J."/>
        </authorList>
    </citation>
    <scope>NUCLEOTIDE SEQUENCE</scope>
    <source>
        <strain evidence="5">P33-2</strain>
    </source>
</reference>
<proteinExistence type="predicted"/>
<dbReference type="InterPro" id="IPR036388">
    <property type="entry name" value="WH-like_DNA-bd_sf"/>
</dbReference>
<dbReference type="Pfam" id="PF00486">
    <property type="entry name" value="Trans_reg_C"/>
    <property type="match status" value="1"/>
</dbReference>
<evidence type="ECO:0000256" key="2">
    <source>
        <dbReference type="ARBA" id="ARBA00023125"/>
    </source>
</evidence>
<keyword evidence="3" id="KW-0804">Transcription</keyword>
<dbReference type="EMBL" id="RYZS01000002">
    <property type="protein sequence ID" value="RVU92471.1"/>
    <property type="molecule type" value="Genomic_DNA"/>
</dbReference>
<keyword evidence="1" id="KW-0805">Transcription regulation</keyword>
<dbReference type="InterPro" id="IPR001867">
    <property type="entry name" value="OmpR/PhoB-type_DNA-bd"/>
</dbReference>
<dbReference type="Gene3D" id="1.10.10.10">
    <property type="entry name" value="Winged helix-like DNA-binding domain superfamily/Winged helix DNA-binding domain"/>
    <property type="match status" value="1"/>
</dbReference>
<evidence type="ECO:0000313" key="7">
    <source>
        <dbReference type="Proteomes" id="UP000288388"/>
    </source>
</evidence>
<dbReference type="GO" id="GO:0000160">
    <property type="term" value="P:phosphorelay signal transduction system"/>
    <property type="evidence" value="ECO:0007669"/>
    <property type="project" value="InterPro"/>
</dbReference>
<reference evidence="6 7" key="1">
    <citation type="submission" date="2018-12" db="EMBL/GenBank/DDBJ databases">
        <title>A novel vanA-carrying plasmid in a clinical isolate of Enterococcus avium.</title>
        <authorList>
            <person name="Bernasconi O.J."/>
            <person name="Luzzaro F."/>
            <person name="Endimiani A."/>
        </authorList>
    </citation>
    <scope>NUCLEOTIDE SEQUENCE [LARGE SCALE GENOMIC DNA]</scope>
    <source>
        <strain evidence="6 7">LC0559/18</strain>
    </source>
</reference>
<gene>
    <name evidence="6" type="ORF">EK398_18285</name>
    <name evidence="5" type="ORF">P7D43_22190</name>
</gene>
<evidence type="ECO:0000313" key="6">
    <source>
        <dbReference type="EMBL" id="RVU92471.1"/>
    </source>
</evidence>
<evidence type="ECO:0000256" key="3">
    <source>
        <dbReference type="ARBA" id="ARBA00023163"/>
    </source>
</evidence>
<comment type="caution">
    <text evidence="6">The sequence shown here is derived from an EMBL/GenBank/DDBJ whole genome shotgun (WGS) entry which is preliminary data.</text>
</comment>
<evidence type="ECO:0000259" key="4">
    <source>
        <dbReference type="Pfam" id="PF00486"/>
    </source>
</evidence>
<dbReference type="Proteomes" id="UP000288388">
    <property type="component" value="Unassembled WGS sequence"/>
</dbReference>
<dbReference type="InterPro" id="IPR016032">
    <property type="entry name" value="Sig_transdc_resp-reg_C-effctor"/>
</dbReference>
<feature type="domain" description="OmpR/PhoB-type" evidence="4">
    <location>
        <begin position="144"/>
        <end position="202"/>
    </location>
</feature>
<accession>A0A2N8PTJ3</accession>